<accession>A0ABQ9XND5</accession>
<evidence type="ECO:0000313" key="2">
    <source>
        <dbReference type="Proteomes" id="UP001281761"/>
    </source>
</evidence>
<reference evidence="1 2" key="1">
    <citation type="journal article" date="2022" name="bioRxiv">
        <title>Genomics of Preaxostyla Flagellates Illuminates Evolutionary Transitions and the Path Towards Mitochondrial Loss.</title>
        <authorList>
            <person name="Novak L.V.F."/>
            <person name="Treitli S.C."/>
            <person name="Pyrih J."/>
            <person name="Halakuc P."/>
            <person name="Pipaliya S.V."/>
            <person name="Vacek V."/>
            <person name="Brzon O."/>
            <person name="Soukal P."/>
            <person name="Eme L."/>
            <person name="Dacks J.B."/>
            <person name="Karnkowska A."/>
            <person name="Elias M."/>
            <person name="Hampl V."/>
        </authorList>
    </citation>
    <scope>NUCLEOTIDE SEQUENCE [LARGE SCALE GENOMIC DNA]</scope>
    <source>
        <strain evidence="1">NAU3</strain>
        <tissue evidence="1">Gut</tissue>
    </source>
</reference>
<dbReference type="EMBL" id="JARBJD010000098">
    <property type="protein sequence ID" value="KAK2952848.1"/>
    <property type="molecule type" value="Genomic_DNA"/>
</dbReference>
<proteinExistence type="predicted"/>
<evidence type="ECO:0000313" key="1">
    <source>
        <dbReference type="EMBL" id="KAK2952848.1"/>
    </source>
</evidence>
<organism evidence="1 2">
    <name type="scientific">Blattamonas nauphoetae</name>
    <dbReference type="NCBI Taxonomy" id="2049346"/>
    <lineage>
        <taxon>Eukaryota</taxon>
        <taxon>Metamonada</taxon>
        <taxon>Preaxostyla</taxon>
        <taxon>Oxymonadida</taxon>
        <taxon>Blattamonas</taxon>
    </lineage>
</organism>
<dbReference type="Proteomes" id="UP001281761">
    <property type="component" value="Unassembled WGS sequence"/>
</dbReference>
<protein>
    <submittedName>
        <fullName evidence="1">Uncharacterized protein</fullName>
    </submittedName>
</protein>
<keyword evidence="2" id="KW-1185">Reference proteome</keyword>
<gene>
    <name evidence="1" type="ORF">BLNAU_12169</name>
</gene>
<comment type="caution">
    <text evidence="1">The sequence shown here is derived from an EMBL/GenBank/DDBJ whole genome shotgun (WGS) entry which is preliminary data.</text>
</comment>
<sequence length="714" mass="77252">MTSWCLDVQESGYSACLLSSSDLTIEGSEIISNMKCSPFIVSDDLDGCGCQIQIIRSTHKSTSNVVLPLVGTSQDPHEFDIATEMMNKRPADHDSPQYLSISGVDLVMTNQHFPLGTGPLLTFQSHHAFDRCKHVETSLLTSTLVNVSSSSAFSPSKQLFGSDINQRVVGNCVAQSTNHDSGTGMMSPNLGGNLMCLNTSFSSCIRQRNTDLDISFENRTQTHIGRLTDVAFEVTSVSFTLCTFNEMTVAAGPSQVGAAIFLDETNSSLTITTCFFHNCTCTGDGGDGGAISFESTIFERPFSLSDSSFTECSAKRSAGSINVGFALSIVMDNCFFEQSTADTEGAASLHANFVTITNTAFVECSSNSRGGALTFFLIFTLSLSFSQFRGCSSTSLPDGRDMNFFYNVSTDYTSEMIQFCDSTSGAPNVYFSDDSKADSTLVPQIDPLTIPTITSLDVTFDGDEATVSVEATKSVKGTMAVLLDGSNVPRLVHVVFGDIRRTSNLGAAVVSSGANGILPSAAYTNRTSTLAPFPPPTVRTADASLKDLNMTEIVLKGVRLLEGSYWMLVEKGGHEWNITLTHSDVTTLIGTAPLHPSTAKGRLEWSTEYEVTKVMWTDLDGLTAEEETLSNTITFTTPILPSLTDLSAHIVKSDQRFAFILLHFNREVRGSYDFVVEERGNDVTFTVVVTSPATTRPTQSSQSFQLQKANRYQF</sequence>
<dbReference type="InterPro" id="IPR011050">
    <property type="entry name" value="Pectin_lyase_fold/virulence"/>
</dbReference>
<dbReference type="SUPFAM" id="SSF51126">
    <property type="entry name" value="Pectin lyase-like"/>
    <property type="match status" value="1"/>
</dbReference>
<name>A0ABQ9XND5_9EUKA</name>